<organism evidence="1 2">
    <name type="scientific">Elysia marginata</name>
    <dbReference type="NCBI Taxonomy" id="1093978"/>
    <lineage>
        <taxon>Eukaryota</taxon>
        <taxon>Metazoa</taxon>
        <taxon>Spiralia</taxon>
        <taxon>Lophotrochozoa</taxon>
        <taxon>Mollusca</taxon>
        <taxon>Gastropoda</taxon>
        <taxon>Heterobranchia</taxon>
        <taxon>Euthyneura</taxon>
        <taxon>Panpulmonata</taxon>
        <taxon>Sacoglossa</taxon>
        <taxon>Placobranchoidea</taxon>
        <taxon>Plakobranchidae</taxon>
        <taxon>Elysia</taxon>
    </lineage>
</organism>
<reference evidence="1 2" key="1">
    <citation type="journal article" date="2021" name="Elife">
        <title>Chloroplast acquisition without the gene transfer in kleptoplastic sea slugs, Plakobranchus ocellatus.</title>
        <authorList>
            <person name="Maeda T."/>
            <person name="Takahashi S."/>
            <person name="Yoshida T."/>
            <person name="Shimamura S."/>
            <person name="Takaki Y."/>
            <person name="Nagai Y."/>
            <person name="Toyoda A."/>
            <person name="Suzuki Y."/>
            <person name="Arimoto A."/>
            <person name="Ishii H."/>
            <person name="Satoh N."/>
            <person name="Nishiyama T."/>
            <person name="Hasebe M."/>
            <person name="Maruyama T."/>
            <person name="Minagawa J."/>
            <person name="Obokata J."/>
            <person name="Shigenobu S."/>
        </authorList>
    </citation>
    <scope>NUCLEOTIDE SEQUENCE [LARGE SCALE GENOMIC DNA]</scope>
</reference>
<dbReference type="EMBL" id="BMAT01003100">
    <property type="protein sequence ID" value="GFS20314.1"/>
    <property type="molecule type" value="Genomic_DNA"/>
</dbReference>
<dbReference type="AlphaFoldDB" id="A0AAV4JCC3"/>
<sequence>MVYIKSKTLKFVNTTLNMKKNYKCMAPPPPQTFTAPGIETVGAISANGSPVQLASSSPNLARPVNCIVQ</sequence>
<accession>A0AAV4JCC3</accession>
<proteinExistence type="predicted"/>
<dbReference type="Proteomes" id="UP000762676">
    <property type="component" value="Unassembled WGS sequence"/>
</dbReference>
<protein>
    <submittedName>
        <fullName evidence="1">Uncharacterized protein</fullName>
    </submittedName>
</protein>
<comment type="caution">
    <text evidence="1">The sequence shown here is derived from an EMBL/GenBank/DDBJ whole genome shotgun (WGS) entry which is preliminary data.</text>
</comment>
<name>A0AAV4JCC3_9GAST</name>
<evidence type="ECO:0000313" key="2">
    <source>
        <dbReference type="Proteomes" id="UP000762676"/>
    </source>
</evidence>
<evidence type="ECO:0000313" key="1">
    <source>
        <dbReference type="EMBL" id="GFS20314.1"/>
    </source>
</evidence>
<keyword evidence="2" id="KW-1185">Reference proteome</keyword>
<gene>
    <name evidence="1" type="ORF">ElyMa_001567300</name>
</gene>